<organism evidence="2">
    <name type="scientific">Brassica napus</name>
    <name type="common">Rape</name>
    <dbReference type="NCBI Taxonomy" id="3708"/>
    <lineage>
        <taxon>Eukaryota</taxon>
        <taxon>Viridiplantae</taxon>
        <taxon>Streptophyta</taxon>
        <taxon>Embryophyta</taxon>
        <taxon>Tracheophyta</taxon>
        <taxon>Spermatophyta</taxon>
        <taxon>Magnoliopsida</taxon>
        <taxon>eudicotyledons</taxon>
        <taxon>Gunneridae</taxon>
        <taxon>Pentapetalae</taxon>
        <taxon>rosids</taxon>
        <taxon>malvids</taxon>
        <taxon>Brassicales</taxon>
        <taxon>Brassicaceae</taxon>
        <taxon>Brassiceae</taxon>
        <taxon>Brassica</taxon>
    </lineage>
</organism>
<gene>
    <name evidence="2" type="ORF">DARMORV10_A01P29460.1</name>
</gene>
<dbReference type="AlphaFoldDB" id="A0A816Y051"/>
<proteinExistence type="predicted"/>
<dbReference type="Proteomes" id="UP001295469">
    <property type="component" value="Chromosome A01"/>
</dbReference>
<feature type="region of interest" description="Disordered" evidence="1">
    <location>
        <begin position="1"/>
        <end position="41"/>
    </location>
</feature>
<name>A0A816Y051_BRANA</name>
<protein>
    <submittedName>
        <fullName evidence="2">(rape) hypothetical protein</fullName>
    </submittedName>
</protein>
<sequence>MNSNRQTAVSGDLTAKKPNGKDVVSSARSRSKKSAKPSHSPYICLRRFRIQEIKRQGRCLLRQAE</sequence>
<dbReference type="EMBL" id="HG994355">
    <property type="protein sequence ID" value="CAF2152760.1"/>
    <property type="molecule type" value="Genomic_DNA"/>
</dbReference>
<accession>A0A816Y051</accession>
<reference evidence="2" key="1">
    <citation type="submission" date="2021-01" db="EMBL/GenBank/DDBJ databases">
        <authorList>
            <consortium name="Genoscope - CEA"/>
            <person name="William W."/>
        </authorList>
    </citation>
    <scope>NUCLEOTIDE SEQUENCE</scope>
</reference>
<evidence type="ECO:0000313" key="2">
    <source>
        <dbReference type="EMBL" id="CAF2152760.1"/>
    </source>
</evidence>
<evidence type="ECO:0000256" key="1">
    <source>
        <dbReference type="SAM" id="MobiDB-lite"/>
    </source>
</evidence>